<evidence type="ECO:0000313" key="6">
    <source>
        <dbReference type="EMBL" id="BAN41582.1"/>
    </source>
</evidence>
<keyword evidence="4" id="KW-0464">Manganese</keyword>
<evidence type="ECO:0000259" key="5">
    <source>
        <dbReference type="SMART" id="SM00156"/>
    </source>
</evidence>
<sequence>MATNLEECILKLNDLEVLHEDVVKEVCRQFTLCYTREQNVVPITGPVTIVGCLNGQLHDLQNIFNIAGKVPYSNYLFLGDYVNFGQYGLELYVMLMCYKVLHPNRLTLLRGMNEIQMFSEVGGFHSECYRKYGNDHVYKMIVDTFNYLPLAADVQGQYFCTHGGVLPNLTVSNIQVFPRVKNMKQTDMLTYFLITQSREEKYLKYFKWFERTDKTTFSEADVETFLKNNTNAQGKQYQKVINTNSLQPLGQIVSDNQKMMTIWSAANFVGEFNNLGCFLEVDVDGSIKEHQFCAPPVSAMPPDWKPLRDELPRAVPDFFS</sequence>
<organism evidence="6">
    <name type="scientific">Entamoeba invadens</name>
    <dbReference type="NCBI Taxonomy" id="33085"/>
    <lineage>
        <taxon>Eukaryota</taxon>
        <taxon>Amoebozoa</taxon>
        <taxon>Evosea</taxon>
        <taxon>Archamoebae</taxon>
        <taxon>Mastigamoebida</taxon>
        <taxon>Entamoebidae</taxon>
        <taxon>Entamoeba</taxon>
    </lineage>
</organism>
<keyword evidence="3" id="KW-0378">Hydrolase</keyword>
<protein>
    <recommendedName>
        <fullName evidence="1">protein-serine/threonine phosphatase</fullName>
        <ecNumber evidence="1">3.1.3.16</ecNumber>
    </recommendedName>
</protein>
<dbReference type="VEuPathDB" id="AmoebaDB:EIN_177820"/>
<dbReference type="OMA" id="FKWFERT"/>
<dbReference type="Gene3D" id="3.60.21.10">
    <property type="match status" value="1"/>
</dbReference>
<dbReference type="EMBL" id="AK423152">
    <property type="protein sequence ID" value="BAN41582.1"/>
    <property type="molecule type" value="mRNA"/>
</dbReference>
<dbReference type="InterPro" id="IPR029052">
    <property type="entry name" value="Metallo-depent_PP-like"/>
</dbReference>
<dbReference type="SMART" id="SM00156">
    <property type="entry name" value="PP2Ac"/>
    <property type="match status" value="1"/>
</dbReference>
<dbReference type="AlphaFoldDB" id="S0B6N3"/>
<dbReference type="InterPro" id="IPR006186">
    <property type="entry name" value="Ser/Thr-sp_prot-phosphatase"/>
</dbReference>
<dbReference type="InterPro" id="IPR004843">
    <property type="entry name" value="Calcineurin-like_PHP"/>
</dbReference>
<name>S0B6N3_ENTIV</name>
<dbReference type="PRINTS" id="PR00114">
    <property type="entry name" value="STPHPHTASE"/>
</dbReference>
<dbReference type="GO" id="GO:0004722">
    <property type="term" value="F:protein serine/threonine phosphatase activity"/>
    <property type="evidence" value="ECO:0007669"/>
    <property type="project" value="UniProtKB-EC"/>
</dbReference>
<reference evidence="6" key="1">
    <citation type="submission" date="2012-06" db="EMBL/GenBank/DDBJ databases">
        <title>Short 5' UTR of Entamoeba genes.</title>
        <authorList>
            <person name="Hiranuka K."/>
            <person name="Kumagai M."/>
            <person name="Wakaguri H."/>
            <person name="Suzuki Y."/>
            <person name="Sugano S."/>
            <person name="Watanabe J."/>
            <person name="Makioka A."/>
        </authorList>
    </citation>
    <scope>NUCLEOTIDE SEQUENCE</scope>
    <source>
        <strain evidence="6">IP1</strain>
    </source>
</reference>
<evidence type="ECO:0000256" key="2">
    <source>
        <dbReference type="ARBA" id="ARBA00022723"/>
    </source>
</evidence>
<dbReference type="GO" id="GO:0046872">
    <property type="term" value="F:metal ion binding"/>
    <property type="evidence" value="ECO:0007669"/>
    <property type="project" value="UniProtKB-KW"/>
</dbReference>
<dbReference type="SUPFAM" id="SSF56300">
    <property type="entry name" value="Metallo-dependent phosphatases"/>
    <property type="match status" value="1"/>
</dbReference>
<proteinExistence type="evidence at transcript level"/>
<evidence type="ECO:0000256" key="3">
    <source>
        <dbReference type="ARBA" id="ARBA00022801"/>
    </source>
</evidence>
<dbReference type="EC" id="3.1.3.16" evidence="1"/>
<feature type="domain" description="Serine/threonine specific protein phosphatases" evidence="5">
    <location>
        <begin position="18"/>
        <end position="296"/>
    </location>
</feature>
<dbReference type="PANTHER" id="PTHR45619">
    <property type="entry name" value="SERINE/THREONINE-PROTEIN PHOSPHATASE PP2A-RELATED"/>
    <property type="match status" value="1"/>
</dbReference>
<dbReference type="InterPro" id="IPR047129">
    <property type="entry name" value="PPA2-like"/>
</dbReference>
<evidence type="ECO:0000256" key="1">
    <source>
        <dbReference type="ARBA" id="ARBA00013081"/>
    </source>
</evidence>
<keyword evidence="2" id="KW-0479">Metal-binding</keyword>
<dbReference type="Pfam" id="PF00149">
    <property type="entry name" value="Metallophos"/>
    <property type="match status" value="1"/>
</dbReference>
<accession>S0B6N3</accession>
<evidence type="ECO:0000256" key="4">
    <source>
        <dbReference type="ARBA" id="ARBA00023211"/>
    </source>
</evidence>